<sequence>MGNTALTIHHPTSLEHDIPYLEHGKVVDSTASTLCLEKSGGAVVGCGGRVVFKKTASDSQWTYRASERISDCKIGDEITVLASDQAEANTQIAARFGMSLSEVRESVTLIKSTIGDSSAYSELYCYVDYNVKSSGRHEWTRNDLYLKATHRWAESSEMVIDITFLTEEEKEIEKEKQKEMAETMRNVIFMFGNNTTDVTRKT</sequence>
<gene>
    <name evidence="1" type="ORF">AALO_G00089340</name>
</gene>
<comment type="caution">
    <text evidence="1">The sequence shown here is derived from an EMBL/GenBank/DDBJ whole genome shotgun (WGS) entry which is preliminary data.</text>
</comment>
<organism evidence="1 2">
    <name type="scientific">Alosa alosa</name>
    <name type="common">allis shad</name>
    <dbReference type="NCBI Taxonomy" id="278164"/>
    <lineage>
        <taxon>Eukaryota</taxon>
        <taxon>Metazoa</taxon>
        <taxon>Chordata</taxon>
        <taxon>Craniata</taxon>
        <taxon>Vertebrata</taxon>
        <taxon>Euteleostomi</taxon>
        <taxon>Actinopterygii</taxon>
        <taxon>Neopterygii</taxon>
        <taxon>Teleostei</taxon>
        <taxon>Clupei</taxon>
        <taxon>Clupeiformes</taxon>
        <taxon>Clupeoidei</taxon>
        <taxon>Clupeidae</taxon>
        <taxon>Alosa</taxon>
    </lineage>
</organism>
<proteinExistence type="predicted"/>
<evidence type="ECO:0000313" key="1">
    <source>
        <dbReference type="EMBL" id="KAG5277606.1"/>
    </source>
</evidence>
<reference evidence="1" key="1">
    <citation type="submission" date="2020-10" db="EMBL/GenBank/DDBJ databases">
        <title>Chromosome-scale genome assembly of the Allis shad, Alosa alosa.</title>
        <authorList>
            <person name="Margot Z."/>
            <person name="Christophe K."/>
            <person name="Cabau C."/>
            <person name="Louis A."/>
            <person name="Berthelot C."/>
            <person name="Parey E."/>
            <person name="Roest Crollius H."/>
            <person name="Montfort J."/>
            <person name="Robinson-Rechavi M."/>
            <person name="Bucao C."/>
            <person name="Bouchez O."/>
            <person name="Gislard M."/>
            <person name="Lluch J."/>
            <person name="Milhes M."/>
            <person name="Lampietro C."/>
            <person name="Lopez Roques C."/>
            <person name="Donnadieu C."/>
            <person name="Braasch I."/>
            <person name="Desvignes T."/>
            <person name="Postlethwait J."/>
            <person name="Bobe J."/>
            <person name="Guiguen Y."/>
        </authorList>
    </citation>
    <scope>NUCLEOTIDE SEQUENCE</scope>
    <source>
        <strain evidence="1">M-15738</strain>
        <tissue evidence="1">Blood</tissue>
    </source>
</reference>
<protein>
    <submittedName>
        <fullName evidence="1">Uncharacterized protein</fullName>
    </submittedName>
</protein>
<accession>A0AAV6GUW9</accession>
<evidence type="ECO:0000313" key="2">
    <source>
        <dbReference type="Proteomes" id="UP000823561"/>
    </source>
</evidence>
<name>A0AAV6GUW9_9TELE</name>
<dbReference type="Proteomes" id="UP000823561">
    <property type="component" value="Chromosome 7"/>
</dbReference>
<dbReference type="EMBL" id="JADWDJ010000007">
    <property type="protein sequence ID" value="KAG5277606.1"/>
    <property type="molecule type" value="Genomic_DNA"/>
</dbReference>
<dbReference type="AlphaFoldDB" id="A0AAV6GUW9"/>
<keyword evidence="2" id="KW-1185">Reference proteome</keyword>